<protein>
    <submittedName>
        <fullName evidence="6">Uncharacterized protein</fullName>
    </submittedName>
</protein>
<feature type="compositionally biased region" description="Low complexity" evidence="3">
    <location>
        <begin position="710"/>
        <end position="735"/>
    </location>
</feature>
<sequence length="980" mass="101691">MLGPGLAALGVVTGYVALVQGQATWSAGQVSTSICYWEQPRAAVIRDTVYLDGGNIWWMPVFSDGQVGPVVNDDNPLGIIYTLNFSTPFNTTQNITALFGTISKAPSGGAANNLAPNYLDGGMLANDAEFFLYGGLLRYTAQFSATPGDQVLGYQLDQYGVQKDGFMPGPVYDTLPSGMTRYVTYGGAASAPSENKAWYFGGLRSPIWGPIYETGANTSLNAVNVSNRLITLDMTTQQQEKWANDTLPSSISGRANPELVWVPVGSQGILVALGGVTYPDFSGVTGTSLNITGSEAESPAFMSTIDIYDVAGGKWYKQPTTGGPGQTTRGCAVVAPAQDRSSYNIYYYGGYSGLNTMDPFSDVVWVLSLPSFTWTKIASTSPEGFGRAGHKCFMPYPDQMMVIGGYTNSTGTAPTCLTELIMVFNLTTGTWIEKYDPSIWSKYSLPGAVVSKIGGSGTGSATLTTPAPSGWATKDLSSVFATSYPTSKITTYYPYPSVAVGNNTNPNAPTNSSSTGGGGGGGGGVPAFLPPVLGVVLGLMVLTMAGVLILLWRRRRLFKPGRSEAGETEDTNGHRIISWMRGQTGAGNDSNLPPAPPKSPPTVTTATDDTAMTPSSLVAGAGVDMAERGQHHDGFGVPLLGHHHPHVYGGGNDGGGLHEAMDTQVYPPVELMDTSPRAELENTGLSHIDVIGRYSHLAGGAAGGGQNDPGLGTNNGLAGSSLNNNPSYYSNGSPGDQLSTVSHSSAGVLPAHTTAPQQQFRPDSDPLGNGVAYHHYGAGTGTHTSATTTTPTTAGIGHTAASSPTLPNQLNGGSPGGRGHVQSEVSNLSERDRTHLRQISDATVSSVTSGGGDRVLGGGDRGLLGGLEEREIESEVEAPTPILFSPGGGGASSPQPVSPPTAGIMDQGVDYLSARPSNNPSVQQGLGLGQGQQQQTQQTQGQNTQAGTGTGTGTGSGSSPISRRSIFHESREDMNGPGRS</sequence>
<evidence type="ECO:0000256" key="1">
    <source>
        <dbReference type="ARBA" id="ARBA00022441"/>
    </source>
</evidence>
<keyword evidence="7" id="KW-1185">Reference proteome</keyword>
<keyword evidence="5" id="KW-0732">Signal</keyword>
<proteinExistence type="predicted"/>
<accession>A0AAN6N7W6</accession>
<evidence type="ECO:0000256" key="4">
    <source>
        <dbReference type="SAM" id="Phobius"/>
    </source>
</evidence>
<feature type="compositionally biased region" description="Low complexity" evidence="3">
    <location>
        <begin position="931"/>
        <end position="947"/>
    </location>
</feature>
<keyword evidence="2" id="KW-0677">Repeat</keyword>
<dbReference type="AlphaFoldDB" id="A0AAN6N7W6"/>
<dbReference type="Gene3D" id="2.120.10.80">
    <property type="entry name" value="Kelch-type beta propeller"/>
    <property type="match status" value="1"/>
</dbReference>
<organism evidence="6 7">
    <name type="scientific">Diplogelasinospora grovesii</name>
    <dbReference type="NCBI Taxonomy" id="303347"/>
    <lineage>
        <taxon>Eukaryota</taxon>
        <taxon>Fungi</taxon>
        <taxon>Dikarya</taxon>
        <taxon>Ascomycota</taxon>
        <taxon>Pezizomycotina</taxon>
        <taxon>Sordariomycetes</taxon>
        <taxon>Sordariomycetidae</taxon>
        <taxon>Sordariales</taxon>
        <taxon>Diplogelasinosporaceae</taxon>
        <taxon>Diplogelasinospora</taxon>
    </lineage>
</organism>
<evidence type="ECO:0000256" key="5">
    <source>
        <dbReference type="SAM" id="SignalP"/>
    </source>
</evidence>
<feature type="region of interest" description="Disordered" evidence="3">
    <location>
        <begin position="701"/>
        <end position="742"/>
    </location>
</feature>
<keyword evidence="4" id="KW-1133">Transmembrane helix</keyword>
<dbReference type="SUPFAM" id="SSF50965">
    <property type="entry name" value="Galactose oxidase, central domain"/>
    <property type="match status" value="1"/>
</dbReference>
<comment type="caution">
    <text evidence="6">The sequence shown here is derived from an EMBL/GenBank/DDBJ whole genome shotgun (WGS) entry which is preliminary data.</text>
</comment>
<feature type="region of interest" description="Disordered" evidence="3">
    <location>
        <begin position="779"/>
        <end position="864"/>
    </location>
</feature>
<feature type="region of interest" description="Disordered" evidence="3">
    <location>
        <begin position="581"/>
        <end position="609"/>
    </location>
</feature>
<dbReference type="InterPro" id="IPR015915">
    <property type="entry name" value="Kelch-typ_b-propeller"/>
</dbReference>
<keyword evidence="1" id="KW-0880">Kelch repeat</keyword>
<gene>
    <name evidence="6" type="ORF">QBC46DRAFT_140942</name>
</gene>
<feature type="chain" id="PRO_5042897546" evidence="5">
    <location>
        <begin position="22"/>
        <end position="980"/>
    </location>
</feature>
<reference evidence="7" key="1">
    <citation type="journal article" date="2023" name="Mol. Phylogenet. Evol.">
        <title>Genome-scale phylogeny and comparative genomics of the fungal order Sordariales.</title>
        <authorList>
            <person name="Hensen N."/>
            <person name="Bonometti L."/>
            <person name="Westerberg I."/>
            <person name="Brannstrom I.O."/>
            <person name="Guillou S."/>
            <person name="Cros-Aarteil S."/>
            <person name="Calhoun S."/>
            <person name="Haridas S."/>
            <person name="Kuo A."/>
            <person name="Mondo S."/>
            <person name="Pangilinan J."/>
            <person name="Riley R."/>
            <person name="LaButti K."/>
            <person name="Andreopoulos B."/>
            <person name="Lipzen A."/>
            <person name="Chen C."/>
            <person name="Yan M."/>
            <person name="Daum C."/>
            <person name="Ng V."/>
            <person name="Clum A."/>
            <person name="Steindorff A."/>
            <person name="Ohm R.A."/>
            <person name="Martin F."/>
            <person name="Silar P."/>
            <person name="Natvig D.O."/>
            <person name="Lalanne C."/>
            <person name="Gautier V."/>
            <person name="Ament-Velasquez S.L."/>
            <person name="Kruys A."/>
            <person name="Hutchinson M.I."/>
            <person name="Powell A.J."/>
            <person name="Barry K."/>
            <person name="Miller A.N."/>
            <person name="Grigoriev I.V."/>
            <person name="Debuchy R."/>
            <person name="Gladieux P."/>
            <person name="Hiltunen Thoren M."/>
            <person name="Johannesson H."/>
        </authorList>
    </citation>
    <scope>NUCLEOTIDE SEQUENCE [LARGE SCALE GENOMIC DNA]</scope>
    <source>
        <strain evidence="7">CBS 340.73</strain>
    </source>
</reference>
<feature type="transmembrane region" description="Helical" evidence="4">
    <location>
        <begin position="532"/>
        <end position="552"/>
    </location>
</feature>
<evidence type="ECO:0000313" key="6">
    <source>
        <dbReference type="EMBL" id="KAK3939823.1"/>
    </source>
</evidence>
<evidence type="ECO:0000256" key="3">
    <source>
        <dbReference type="SAM" id="MobiDB-lite"/>
    </source>
</evidence>
<dbReference type="Proteomes" id="UP001303473">
    <property type="component" value="Unassembled WGS sequence"/>
</dbReference>
<feature type="compositionally biased region" description="Low complexity" evidence="3">
    <location>
        <begin position="779"/>
        <end position="801"/>
    </location>
</feature>
<feature type="signal peptide" evidence="5">
    <location>
        <begin position="1"/>
        <end position="21"/>
    </location>
</feature>
<evidence type="ECO:0000256" key="2">
    <source>
        <dbReference type="ARBA" id="ARBA00022737"/>
    </source>
</evidence>
<dbReference type="PANTHER" id="PTHR46228">
    <property type="entry name" value="KELCH DOMAIN-CONTAINING PROTEIN"/>
    <property type="match status" value="1"/>
</dbReference>
<dbReference type="InterPro" id="IPR011043">
    <property type="entry name" value="Gal_Oxase/kelch_b-propeller"/>
</dbReference>
<feature type="compositionally biased region" description="Polar residues" evidence="3">
    <location>
        <begin position="802"/>
        <end position="812"/>
    </location>
</feature>
<evidence type="ECO:0000313" key="7">
    <source>
        <dbReference type="Proteomes" id="UP001303473"/>
    </source>
</evidence>
<feature type="compositionally biased region" description="Gly residues" evidence="3">
    <location>
        <begin position="849"/>
        <end position="864"/>
    </location>
</feature>
<feature type="region of interest" description="Disordered" evidence="3">
    <location>
        <begin position="880"/>
        <end position="980"/>
    </location>
</feature>
<dbReference type="PANTHER" id="PTHR46228:SF2">
    <property type="entry name" value="KELCH REPEAT PROTEIN (AFU_ORTHOLOGUE AFUA_4G14350)"/>
    <property type="match status" value="1"/>
</dbReference>
<name>A0AAN6N7W6_9PEZI</name>
<dbReference type="EMBL" id="MU853805">
    <property type="protein sequence ID" value="KAK3939823.1"/>
    <property type="molecule type" value="Genomic_DNA"/>
</dbReference>
<keyword evidence="4" id="KW-0472">Membrane</keyword>
<keyword evidence="4" id="KW-0812">Transmembrane</keyword>